<accession>A0A834WM26</accession>
<evidence type="ECO:0000313" key="2">
    <source>
        <dbReference type="Proteomes" id="UP000634136"/>
    </source>
</evidence>
<reference evidence="1" key="1">
    <citation type="submission" date="2020-09" db="EMBL/GenBank/DDBJ databases">
        <title>Genome-Enabled Discovery of Anthraquinone Biosynthesis in Senna tora.</title>
        <authorList>
            <person name="Kang S.-H."/>
            <person name="Pandey R.P."/>
            <person name="Lee C.-M."/>
            <person name="Sim J.-S."/>
            <person name="Jeong J.-T."/>
            <person name="Choi B.-S."/>
            <person name="Jung M."/>
            <person name="Ginzburg D."/>
            <person name="Zhao K."/>
            <person name="Won S.Y."/>
            <person name="Oh T.-J."/>
            <person name="Yu Y."/>
            <person name="Kim N.-H."/>
            <person name="Lee O.R."/>
            <person name="Lee T.-H."/>
            <person name="Bashyal P."/>
            <person name="Kim T.-S."/>
            <person name="Lee W.-H."/>
            <person name="Kawkins C."/>
            <person name="Kim C.-K."/>
            <person name="Kim J.S."/>
            <person name="Ahn B.O."/>
            <person name="Rhee S.Y."/>
            <person name="Sohng J.K."/>
        </authorList>
    </citation>
    <scope>NUCLEOTIDE SEQUENCE</scope>
    <source>
        <tissue evidence="1">Leaf</tissue>
    </source>
</reference>
<dbReference type="AlphaFoldDB" id="A0A834WM26"/>
<proteinExistence type="predicted"/>
<organism evidence="1 2">
    <name type="scientific">Senna tora</name>
    <dbReference type="NCBI Taxonomy" id="362788"/>
    <lineage>
        <taxon>Eukaryota</taxon>
        <taxon>Viridiplantae</taxon>
        <taxon>Streptophyta</taxon>
        <taxon>Embryophyta</taxon>
        <taxon>Tracheophyta</taxon>
        <taxon>Spermatophyta</taxon>
        <taxon>Magnoliopsida</taxon>
        <taxon>eudicotyledons</taxon>
        <taxon>Gunneridae</taxon>
        <taxon>Pentapetalae</taxon>
        <taxon>rosids</taxon>
        <taxon>fabids</taxon>
        <taxon>Fabales</taxon>
        <taxon>Fabaceae</taxon>
        <taxon>Caesalpinioideae</taxon>
        <taxon>Cassia clade</taxon>
        <taxon>Senna</taxon>
    </lineage>
</organism>
<dbReference type="Proteomes" id="UP000634136">
    <property type="component" value="Unassembled WGS sequence"/>
</dbReference>
<comment type="caution">
    <text evidence="1">The sequence shown here is derived from an EMBL/GenBank/DDBJ whole genome shotgun (WGS) entry which is preliminary data.</text>
</comment>
<gene>
    <name evidence="1" type="ORF">G2W53_027249</name>
</gene>
<sequence>MEESTFGINMSKHVARKECATTVSKQNLRPQEALDKPFMTINTTGVGTPNPLIPKIGDDVGDDVTVACTAIYVSWTEILGSVYNPQVASRLSEVVIRLCRVNPCVCSPRDRCRVHKVP</sequence>
<keyword evidence="2" id="KW-1185">Reference proteome</keyword>
<dbReference type="EMBL" id="JAAIUW010000008">
    <property type="protein sequence ID" value="KAF7821794.1"/>
    <property type="molecule type" value="Genomic_DNA"/>
</dbReference>
<name>A0A834WM26_9FABA</name>
<protein>
    <submittedName>
        <fullName evidence="1">Uncharacterized protein</fullName>
    </submittedName>
</protein>
<evidence type="ECO:0000313" key="1">
    <source>
        <dbReference type="EMBL" id="KAF7821794.1"/>
    </source>
</evidence>